<evidence type="ECO:0000256" key="6">
    <source>
        <dbReference type="ARBA" id="ARBA00016919"/>
    </source>
</evidence>
<dbReference type="GO" id="GO:0046656">
    <property type="term" value="P:folic acid biosynthetic process"/>
    <property type="evidence" value="ECO:0007669"/>
    <property type="project" value="UniProtKB-KW"/>
</dbReference>
<dbReference type="GO" id="GO:0005829">
    <property type="term" value="C:cytosol"/>
    <property type="evidence" value="ECO:0007669"/>
    <property type="project" value="TreeGrafter"/>
</dbReference>
<dbReference type="EMBL" id="MCIF01000002">
    <property type="protein sequence ID" value="RAQ95093.1"/>
    <property type="molecule type" value="Genomic_DNA"/>
</dbReference>
<dbReference type="Proteomes" id="UP000248706">
    <property type="component" value="Unassembled WGS sequence"/>
</dbReference>
<accession>A0A328VHH2</accession>
<evidence type="ECO:0000259" key="12">
    <source>
        <dbReference type="PROSITE" id="PS50972"/>
    </source>
</evidence>
<comment type="similarity">
    <text evidence="4">Belongs to the DHPS family.</text>
</comment>
<evidence type="ECO:0000256" key="5">
    <source>
        <dbReference type="ARBA" id="ARBA00012458"/>
    </source>
</evidence>
<dbReference type="InterPro" id="IPR045031">
    <property type="entry name" value="DHP_synth-like"/>
</dbReference>
<evidence type="ECO:0000256" key="8">
    <source>
        <dbReference type="ARBA" id="ARBA00022723"/>
    </source>
</evidence>
<evidence type="ECO:0000256" key="11">
    <source>
        <dbReference type="ARBA" id="ARBA00030193"/>
    </source>
</evidence>
<dbReference type="RefSeq" id="WP_112427528.1">
    <property type="nucleotide sequence ID" value="NZ_MCIF01000002.1"/>
</dbReference>
<dbReference type="EC" id="2.5.1.15" evidence="5"/>
<dbReference type="PANTHER" id="PTHR20941">
    <property type="entry name" value="FOLATE SYNTHESIS PROTEINS"/>
    <property type="match status" value="1"/>
</dbReference>
<protein>
    <recommendedName>
        <fullName evidence="6">Dihydropteroate synthase</fullName>
        <ecNumber evidence="5">2.5.1.15</ecNumber>
    </recommendedName>
    <alternativeName>
        <fullName evidence="11">Dihydropteroate pyrophosphorylase</fullName>
    </alternativeName>
</protein>
<organism evidence="13 14">
    <name type="scientific">Thermogemmatispora tikiterensis</name>
    <dbReference type="NCBI Taxonomy" id="1825093"/>
    <lineage>
        <taxon>Bacteria</taxon>
        <taxon>Bacillati</taxon>
        <taxon>Chloroflexota</taxon>
        <taxon>Ktedonobacteria</taxon>
        <taxon>Thermogemmatisporales</taxon>
        <taxon>Thermogemmatisporaceae</taxon>
        <taxon>Thermogemmatispora</taxon>
    </lineage>
</organism>
<gene>
    <name evidence="13" type="ORF">A4R35_06065</name>
</gene>
<keyword evidence="7" id="KW-0808">Transferase</keyword>
<dbReference type="SUPFAM" id="SSF51717">
    <property type="entry name" value="Dihydropteroate synthetase-like"/>
    <property type="match status" value="1"/>
</dbReference>
<dbReference type="InterPro" id="IPR011005">
    <property type="entry name" value="Dihydropteroate_synth-like_sf"/>
</dbReference>
<reference evidence="13 14" key="1">
    <citation type="submission" date="2016-08" db="EMBL/GenBank/DDBJ databases">
        <title>Analysis of Carbohydrate Active Enzymes in Thermogemmatispora T81 Reveals Carbohydrate Degradation Ability.</title>
        <authorList>
            <person name="Tomazini A."/>
            <person name="Lal S."/>
            <person name="Stott M."/>
            <person name="Henrissat B."/>
            <person name="Polikarpov I."/>
            <person name="Sparling R."/>
            <person name="Levin D.B."/>
        </authorList>
    </citation>
    <scope>NUCLEOTIDE SEQUENCE [LARGE SCALE GENOMIC DNA]</scope>
    <source>
        <strain evidence="13 14">T81</strain>
    </source>
</reference>
<proteinExistence type="inferred from homology"/>
<comment type="catalytic activity">
    <reaction evidence="1">
        <text>(7,8-dihydropterin-6-yl)methyl diphosphate + 4-aminobenzoate = 7,8-dihydropteroate + diphosphate</text>
        <dbReference type="Rhea" id="RHEA:19949"/>
        <dbReference type="ChEBI" id="CHEBI:17836"/>
        <dbReference type="ChEBI" id="CHEBI:17839"/>
        <dbReference type="ChEBI" id="CHEBI:33019"/>
        <dbReference type="ChEBI" id="CHEBI:72950"/>
        <dbReference type="EC" id="2.5.1.15"/>
    </reaction>
</comment>
<dbReference type="Gene3D" id="3.20.20.20">
    <property type="entry name" value="Dihydropteroate synthase-like"/>
    <property type="match status" value="1"/>
</dbReference>
<evidence type="ECO:0000313" key="13">
    <source>
        <dbReference type="EMBL" id="RAQ95093.1"/>
    </source>
</evidence>
<evidence type="ECO:0000256" key="9">
    <source>
        <dbReference type="ARBA" id="ARBA00022842"/>
    </source>
</evidence>
<comment type="cofactor">
    <cofactor evidence="2">
        <name>Mg(2+)</name>
        <dbReference type="ChEBI" id="CHEBI:18420"/>
    </cofactor>
</comment>
<dbReference type="GO" id="GO:0046872">
    <property type="term" value="F:metal ion binding"/>
    <property type="evidence" value="ECO:0007669"/>
    <property type="project" value="UniProtKB-KW"/>
</dbReference>
<dbReference type="GO" id="GO:0046654">
    <property type="term" value="P:tetrahydrofolate biosynthetic process"/>
    <property type="evidence" value="ECO:0007669"/>
    <property type="project" value="TreeGrafter"/>
</dbReference>
<evidence type="ECO:0000256" key="4">
    <source>
        <dbReference type="ARBA" id="ARBA00009503"/>
    </source>
</evidence>
<comment type="caution">
    <text evidence="13">The sequence shown here is derived from an EMBL/GenBank/DDBJ whole genome shotgun (WGS) entry which is preliminary data.</text>
</comment>
<keyword evidence="10" id="KW-0289">Folate biosynthesis</keyword>
<dbReference type="InterPro" id="IPR006390">
    <property type="entry name" value="DHP_synth_dom"/>
</dbReference>
<dbReference type="Pfam" id="PF00809">
    <property type="entry name" value="Pterin_bind"/>
    <property type="match status" value="1"/>
</dbReference>
<evidence type="ECO:0000256" key="3">
    <source>
        <dbReference type="ARBA" id="ARBA00004763"/>
    </source>
</evidence>
<dbReference type="OrthoDB" id="9811744at2"/>
<evidence type="ECO:0000313" key="14">
    <source>
        <dbReference type="Proteomes" id="UP000248706"/>
    </source>
</evidence>
<dbReference type="FunFam" id="3.20.20.20:FF:000006">
    <property type="entry name" value="Dihydropteroate synthase"/>
    <property type="match status" value="1"/>
</dbReference>
<dbReference type="GO" id="GO:0004156">
    <property type="term" value="F:dihydropteroate synthase activity"/>
    <property type="evidence" value="ECO:0007669"/>
    <property type="project" value="UniProtKB-EC"/>
</dbReference>
<name>A0A328VHH2_9CHLR</name>
<dbReference type="PROSITE" id="PS50972">
    <property type="entry name" value="PTERIN_BINDING"/>
    <property type="match status" value="1"/>
</dbReference>
<comment type="pathway">
    <text evidence="3">Cofactor biosynthesis; tetrahydrofolate biosynthesis; 7,8-dihydrofolate from 2-amino-4-hydroxy-6-hydroxymethyl-7,8-dihydropteridine diphosphate and 4-aminobenzoate: step 1/2.</text>
</comment>
<evidence type="ECO:0000256" key="10">
    <source>
        <dbReference type="ARBA" id="ARBA00022909"/>
    </source>
</evidence>
<keyword evidence="14" id="KW-1185">Reference proteome</keyword>
<sequence length="305" mass="32543">MSVAAAATVPLPPTIWDRYHLEWGRRTYVMGIVNVTPDSFAGDGLLPTGAATLSDPAVRDQVVQRAVAQAQQFVSEGATFIDVGGESTRPGASAISPAEEQERVLPVIRALRAALPEDIIISIDTYRAEVARQALEAGANLINDIWGLRADPEMAALAAERGVPVVLMANMRGFQKRDIVSDVLRFLAGSIEIALAAGVAWERIIIDPGIGFGTTPEENLTLLRRLSELRSLGRPLLLGTSRKSTIGLVLGGLPPQERVEGTAATVALGIAQGADIVRVHDVREMMRVVKMSDAIVRGAFSIPKS</sequence>
<dbReference type="AlphaFoldDB" id="A0A328VHH2"/>
<dbReference type="NCBIfam" id="TIGR01496">
    <property type="entry name" value="DHPS"/>
    <property type="match status" value="1"/>
</dbReference>
<dbReference type="PANTHER" id="PTHR20941:SF1">
    <property type="entry name" value="FOLIC ACID SYNTHESIS PROTEIN FOL1"/>
    <property type="match status" value="1"/>
</dbReference>
<keyword evidence="8" id="KW-0479">Metal-binding</keyword>
<keyword evidence="9" id="KW-0460">Magnesium</keyword>
<evidence type="ECO:0000256" key="7">
    <source>
        <dbReference type="ARBA" id="ARBA00022679"/>
    </source>
</evidence>
<evidence type="ECO:0000256" key="2">
    <source>
        <dbReference type="ARBA" id="ARBA00001946"/>
    </source>
</evidence>
<dbReference type="CDD" id="cd00739">
    <property type="entry name" value="DHPS"/>
    <property type="match status" value="1"/>
</dbReference>
<dbReference type="InterPro" id="IPR000489">
    <property type="entry name" value="Pterin-binding_dom"/>
</dbReference>
<feature type="domain" description="Pterin-binding" evidence="12">
    <location>
        <begin position="27"/>
        <end position="290"/>
    </location>
</feature>
<evidence type="ECO:0000256" key="1">
    <source>
        <dbReference type="ARBA" id="ARBA00000012"/>
    </source>
</evidence>